<keyword evidence="1" id="KW-0547">Nucleotide-binding</keyword>
<evidence type="ECO:0000256" key="2">
    <source>
        <dbReference type="ARBA" id="ARBA00022840"/>
    </source>
</evidence>
<dbReference type="Gene3D" id="2.60.34.10">
    <property type="entry name" value="Substrate Binding Domain Of DNAk, Chain A, domain 1"/>
    <property type="match status" value="1"/>
</dbReference>
<dbReference type="OrthoDB" id="29851at2759"/>
<dbReference type="FunFam" id="3.90.640.10:FF:000003">
    <property type="entry name" value="Molecular chaperone DnaK"/>
    <property type="match status" value="1"/>
</dbReference>
<sequence length="649" mass="73533">MSPNPIGLDFGSTHLTVAHHDPLNNRTTIIANPITQHSSTPSIITIADSQAHRSIVGEECFSLRSKYPMNTISDIKQLIQNHGRYQKGNVEMEQSDDRANPQSYNTKVEREKLMIEVFQDNEFHLMTPEEVLSQVLTQLKEIATDQLLSIRQYEQDQEVTHIAISVPSFFGNTARQAIKDAATIADMECPWVINDHLAASFTYWASKLRLGSLFKGSTILTIGIGAYGVDCSIVRVKSDKIRVIACHSDDSVGSEAITDGLVRHFAREFSTKNQGRDILSDEVAVRRLRSAVEDIKRGLCTDFQVRVTIDALYQGIDFVCSITVNKFELMFADLFNRMFSSVDKCIRQARIDRGQINEIILTGSTTKLTKVSDMIHSYFRGETSISTLDSEFIIAKGCSIAAQYISLAPSSHELSKELRNLCVQDITTCPIALISSSSPFDLVYKIPKGSKLPHTVTKTYITTKNNQSTIRVFVVEGKSNSDHKRLFQFRLSELPLHPAGELQLRITYTLDVSGVMSVAEITSNQDISQISHLMHYEDSRLTSLHISELKTDALLRQQTELLTKRRQTARESLDDLLFKIYRKTFKDVKVRQKVTVEELKILTRTCDEVFRFLEEEGKYKEQQMVQEGEYLRWRDVLEDVANPILARIC</sequence>
<keyword evidence="2" id="KW-0067">ATP-binding</keyword>
<comment type="caution">
    <text evidence="3">The sequence shown here is derived from an EMBL/GenBank/DDBJ whole genome shotgun (WGS) entry which is preliminary data.</text>
</comment>
<dbReference type="GO" id="GO:0034663">
    <property type="term" value="C:endoplasmic reticulum chaperone complex"/>
    <property type="evidence" value="ECO:0007669"/>
    <property type="project" value="TreeGrafter"/>
</dbReference>
<dbReference type="GO" id="GO:0140662">
    <property type="term" value="F:ATP-dependent protein folding chaperone"/>
    <property type="evidence" value="ECO:0007669"/>
    <property type="project" value="InterPro"/>
</dbReference>
<protein>
    <submittedName>
        <fullName evidence="3">Uncharacterized protein</fullName>
    </submittedName>
</protein>
<dbReference type="PRINTS" id="PR00301">
    <property type="entry name" value="HEATSHOCK70"/>
</dbReference>
<dbReference type="InterPro" id="IPR043129">
    <property type="entry name" value="ATPase_NBD"/>
</dbReference>
<dbReference type="InterPro" id="IPR013126">
    <property type="entry name" value="Hsp_70_fam"/>
</dbReference>
<evidence type="ECO:0000313" key="4">
    <source>
        <dbReference type="Proteomes" id="UP000774326"/>
    </source>
</evidence>
<dbReference type="GO" id="GO:0005524">
    <property type="term" value="F:ATP binding"/>
    <property type="evidence" value="ECO:0007669"/>
    <property type="project" value="UniProtKB-KW"/>
</dbReference>
<dbReference type="SUPFAM" id="SSF100920">
    <property type="entry name" value="Heat shock protein 70kD (HSP70), peptide-binding domain"/>
    <property type="match status" value="1"/>
</dbReference>
<proteinExistence type="predicted"/>
<dbReference type="Proteomes" id="UP000774326">
    <property type="component" value="Unassembled WGS sequence"/>
</dbReference>
<dbReference type="Pfam" id="PF00012">
    <property type="entry name" value="HSP70"/>
    <property type="match status" value="1"/>
</dbReference>
<gene>
    <name evidence="3" type="ORF">WICPIJ_003054</name>
</gene>
<evidence type="ECO:0000256" key="1">
    <source>
        <dbReference type="ARBA" id="ARBA00022741"/>
    </source>
</evidence>
<name>A0A9P8QAN5_WICPI</name>
<dbReference type="PANTHER" id="PTHR45639">
    <property type="entry name" value="HSC70CB, ISOFORM G-RELATED"/>
    <property type="match status" value="1"/>
</dbReference>
<dbReference type="SUPFAM" id="SSF53067">
    <property type="entry name" value="Actin-like ATPase domain"/>
    <property type="match status" value="2"/>
</dbReference>
<dbReference type="Gene3D" id="3.30.30.30">
    <property type="match status" value="1"/>
</dbReference>
<dbReference type="InterPro" id="IPR029047">
    <property type="entry name" value="HSP70_peptide-bd_sf"/>
</dbReference>
<keyword evidence="4" id="KW-1185">Reference proteome</keyword>
<dbReference type="Gene3D" id="3.90.640.10">
    <property type="entry name" value="Actin, Chain A, domain 4"/>
    <property type="match status" value="1"/>
</dbReference>
<dbReference type="Gene3D" id="3.30.420.40">
    <property type="match status" value="2"/>
</dbReference>
<dbReference type="EMBL" id="JAEUBG010001703">
    <property type="protein sequence ID" value="KAH3685974.1"/>
    <property type="molecule type" value="Genomic_DNA"/>
</dbReference>
<dbReference type="PANTHER" id="PTHR45639:SF34">
    <property type="entry name" value="CHAPERONE PROTEIN DNAK"/>
    <property type="match status" value="1"/>
</dbReference>
<accession>A0A9P8QAN5</accession>
<organism evidence="3 4">
    <name type="scientific">Wickerhamomyces pijperi</name>
    <name type="common">Yeast</name>
    <name type="synonym">Pichia pijperi</name>
    <dbReference type="NCBI Taxonomy" id="599730"/>
    <lineage>
        <taxon>Eukaryota</taxon>
        <taxon>Fungi</taxon>
        <taxon>Dikarya</taxon>
        <taxon>Ascomycota</taxon>
        <taxon>Saccharomycotina</taxon>
        <taxon>Saccharomycetes</taxon>
        <taxon>Phaffomycetales</taxon>
        <taxon>Wickerhamomycetaceae</taxon>
        <taxon>Wickerhamomyces</taxon>
    </lineage>
</organism>
<evidence type="ECO:0000313" key="3">
    <source>
        <dbReference type="EMBL" id="KAH3685974.1"/>
    </source>
</evidence>
<dbReference type="AlphaFoldDB" id="A0A9P8QAN5"/>
<dbReference type="InterPro" id="IPR029048">
    <property type="entry name" value="HSP70_C_sf"/>
</dbReference>
<reference evidence="3" key="1">
    <citation type="journal article" date="2021" name="Open Biol.">
        <title>Shared evolutionary footprints suggest mitochondrial oxidative damage underlies multiple complex I losses in fungi.</title>
        <authorList>
            <person name="Schikora-Tamarit M.A."/>
            <person name="Marcet-Houben M."/>
            <person name="Nosek J."/>
            <person name="Gabaldon T."/>
        </authorList>
    </citation>
    <scope>NUCLEOTIDE SEQUENCE</scope>
    <source>
        <strain evidence="3">CBS2887</strain>
    </source>
</reference>
<dbReference type="Gene3D" id="1.20.1270.10">
    <property type="match status" value="1"/>
</dbReference>
<dbReference type="GO" id="GO:0030968">
    <property type="term" value="P:endoplasmic reticulum unfolded protein response"/>
    <property type="evidence" value="ECO:0007669"/>
    <property type="project" value="TreeGrafter"/>
</dbReference>
<reference evidence="3" key="2">
    <citation type="submission" date="2021-01" db="EMBL/GenBank/DDBJ databases">
        <authorList>
            <person name="Schikora-Tamarit M.A."/>
        </authorList>
    </citation>
    <scope>NUCLEOTIDE SEQUENCE</scope>
    <source>
        <strain evidence="3">CBS2887</strain>
    </source>
</reference>